<dbReference type="eggNOG" id="COG2961">
    <property type="taxonomic scope" value="Bacteria"/>
</dbReference>
<reference evidence="2 3" key="1">
    <citation type="journal article" date="2013" name="Genome Announc.">
        <title>Complete genome sequence of Simiduia agarivorans SA1(T), a marine bacterium able to degrade a variety of polysaccharides.</title>
        <authorList>
            <person name="Lin S.Y."/>
            <person name="Shieh W.Y."/>
            <person name="Chen J.S."/>
            <person name="Tang S.L."/>
        </authorList>
    </citation>
    <scope>NUCLEOTIDE SEQUENCE [LARGE SCALE GENOMIC DNA]</scope>
    <source>
        <strain evidence="3">DSM 21679 / JCM 13881 / BCRC 17597 / SA1</strain>
    </source>
</reference>
<dbReference type="RefSeq" id="WP_015046168.1">
    <property type="nucleotide sequence ID" value="NC_018868.3"/>
</dbReference>
<dbReference type="PANTHER" id="PTHR37426">
    <property type="entry name" value="RIBOSOMAL RNA LARGE SUBUNIT METHYLTRANSFERASE J"/>
    <property type="match status" value="1"/>
</dbReference>
<dbReference type="InterPro" id="IPR029063">
    <property type="entry name" value="SAM-dependent_MTases_sf"/>
</dbReference>
<dbReference type="GO" id="GO:0036307">
    <property type="term" value="F:23S rRNA (adenine(2030)-N(6))-methyltransferase activity"/>
    <property type="evidence" value="ECO:0007669"/>
    <property type="project" value="UniProtKB-UniRule"/>
</dbReference>
<protein>
    <recommendedName>
        <fullName evidence="1">Ribosomal RNA large subunit methyltransferase J</fullName>
        <ecNumber evidence="1">2.1.1.266</ecNumber>
    </recommendedName>
    <alternativeName>
        <fullName evidence="1">23S rRNA (adenine(2030)-N6)-methyltransferase</fullName>
    </alternativeName>
    <alternativeName>
        <fullName evidence="1">23S rRNA m6A2030 methyltransferase</fullName>
    </alternativeName>
</protein>
<dbReference type="Pfam" id="PF04378">
    <property type="entry name" value="RsmJ"/>
    <property type="match status" value="1"/>
</dbReference>
<sequence>MLSYRHAFHAGNYADVIKHATLVALIDYLALKDKPFVYYETHAGAGNYDLASAEATKTGEYQQGFASLARASGLPDCLQRYVSLIDTCQQSNPGHYPGSPRIASLLARQQDQLRLCELHSADSQKLASLFSRDKRVQCFAHDGYEKIISLLPPACRRGLVMIDPSYEVKTEYLLLVRQLEKMVRRFATGIYAIWYPVVDERRTEDMLDAIANTGIKNIQRFELGLTRDHQQPGMTATGMLIINPPWTLKDTLGESLRWLSTQVYTGGYWRADQWVDE</sequence>
<gene>
    <name evidence="1" type="primary">rlmJ</name>
    <name evidence="2" type="ordered locus">M5M_03930</name>
</gene>
<dbReference type="KEGG" id="saga:M5M_03930"/>
<keyword evidence="3" id="KW-1185">Reference proteome</keyword>
<feature type="binding site" evidence="1">
    <location>
        <position position="99"/>
    </location>
    <ligand>
        <name>S-adenosyl-L-methionine</name>
        <dbReference type="ChEBI" id="CHEBI:59789"/>
    </ligand>
</feature>
<keyword evidence="1" id="KW-0489">Methyltransferase</keyword>
<dbReference type="HOGENOM" id="CLU_061769_0_0_6"/>
<dbReference type="EMBL" id="CP003746">
    <property type="protein sequence ID" value="AFU97995.1"/>
    <property type="molecule type" value="Genomic_DNA"/>
</dbReference>
<organism evidence="2 3">
    <name type="scientific">Simiduia agarivorans (strain DSM 21679 / JCM 13881 / BCRC 17597 / SA1)</name>
    <dbReference type="NCBI Taxonomy" id="1117647"/>
    <lineage>
        <taxon>Bacteria</taxon>
        <taxon>Pseudomonadati</taxon>
        <taxon>Pseudomonadota</taxon>
        <taxon>Gammaproteobacteria</taxon>
        <taxon>Cellvibrionales</taxon>
        <taxon>Cellvibrionaceae</taxon>
        <taxon>Simiduia</taxon>
    </lineage>
</organism>
<dbReference type="GO" id="GO:0070475">
    <property type="term" value="P:rRNA base methylation"/>
    <property type="evidence" value="ECO:0007669"/>
    <property type="project" value="UniProtKB-UniRule"/>
</dbReference>
<feature type="binding site" evidence="1">
    <location>
        <position position="117"/>
    </location>
    <ligand>
        <name>S-adenosyl-L-methionine</name>
        <dbReference type="ChEBI" id="CHEBI:59789"/>
    </ligand>
</feature>
<dbReference type="EC" id="2.1.1.266" evidence="1"/>
<accession>K4KIG5</accession>
<dbReference type="OrthoDB" id="9791274at2"/>
<evidence type="ECO:0000313" key="3">
    <source>
        <dbReference type="Proteomes" id="UP000000466"/>
    </source>
</evidence>
<dbReference type="PANTHER" id="PTHR37426:SF1">
    <property type="entry name" value="RIBOSOMAL RNA LARGE SUBUNIT METHYLTRANSFERASE J"/>
    <property type="match status" value="1"/>
</dbReference>
<feature type="binding site" evidence="1">
    <location>
        <position position="42"/>
    </location>
    <ligand>
        <name>S-adenosyl-L-methionine</name>
        <dbReference type="ChEBI" id="CHEBI:59789"/>
    </ligand>
</feature>
<evidence type="ECO:0000256" key="1">
    <source>
        <dbReference type="HAMAP-Rule" id="MF_00934"/>
    </source>
</evidence>
<comment type="similarity">
    <text evidence="1">Belongs to the RlmJ family.</text>
</comment>
<feature type="binding site" evidence="1">
    <location>
        <position position="19"/>
    </location>
    <ligand>
        <name>S-adenosyl-L-methionine</name>
        <dbReference type="ChEBI" id="CHEBI:59789"/>
    </ligand>
</feature>
<feature type="binding site" evidence="1">
    <location>
        <position position="163"/>
    </location>
    <ligand>
        <name>S-adenosyl-L-methionine</name>
        <dbReference type="ChEBI" id="CHEBI:59789"/>
    </ligand>
</feature>
<dbReference type="STRING" id="1117647.M5M_03930"/>
<dbReference type="SUPFAM" id="SSF53335">
    <property type="entry name" value="S-adenosyl-L-methionine-dependent methyltransferases"/>
    <property type="match status" value="1"/>
</dbReference>
<dbReference type="GO" id="GO:0003723">
    <property type="term" value="F:RNA binding"/>
    <property type="evidence" value="ECO:0007669"/>
    <property type="project" value="UniProtKB-UniRule"/>
</dbReference>
<name>K4KIG5_SIMAS</name>
<comment type="subunit">
    <text evidence="1">Monomer.</text>
</comment>
<dbReference type="Gene3D" id="3.40.50.150">
    <property type="entry name" value="Vaccinia Virus protein VP39"/>
    <property type="match status" value="1"/>
</dbReference>
<feature type="site" description="Interaction with substrate rRNA" evidence="1">
    <location>
        <position position="4"/>
    </location>
</feature>
<dbReference type="Proteomes" id="UP000000466">
    <property type="component" value="Chromosome"/>
</dbReference>
<comment type="function">
    <text evidence="1">Specifically methylates the adenine in position 2030 of 23S rRNA.</text>
</comment>
<keyword evidence="1" id="KW-0808">Transferase</keyword>
<dbReference type="InterPro" id="IPR007473">
    <property type="entry name" value="RlmJ"/>
</dbReference>
<keyword evidence="1" id="KW-0949">S-adenosyl-L-methionine</keyword>
<evidence type="ECO:0000313" key="2">
    <source>
        <dbReference type="EMBL" id="AFU97995.1"/>
    </source>
</evidence>
<feature type="active site" description="Proton acceptor" evidence="1">
    <location>
        <position position="163"/>
    </location>
</feature>
<dbReference type="GO" id="GO:0005829">
    <property type="term" value="C:cytosol"/>
    <property type="evidence" value="ECO:0007669"/>
    <property type="project" value="TreeGrafter"/>
</dbReference>
<feature type="binding site" evidence="1">
    <location>
        <begin position="142"/>
        <end position="143"/>
    </location>
    <ligand>
        <name>S-adenosyl-L-methionine</name>
        <dbReference type="ChEBI" id="CHEBI:59789"/>
    </ligand>
</feature>
<keyword evidence="1" id="KW-0698">rRNA processing</keyword>
<comment type="catalytic activity">
    <reaction evidence="1">
        <text>adenosine(2030) in 23S rRNA + S-adenosyl-L-methionine = N(6)-methyladenosine(2030) in 23S rRNA + S-adenosyl-L-homocysteine + H(+)</text>
        <dbReference type="Rhea" id="RHEA:43736"/>
        <dbReference type="Rhea" id="RHEA-COMP:10668"/>
        <dbReference type="Rhea" id="RHEA-COMP:10669"/>
        <dbReference type="ChEBI" id="CHEBI:15378"/>
        <dbReference type="ChEBI" id="CHEBI:57856"/>
        <dbReference type="ChEBI" id="CHEBI:59789"/>
        <dbReference type="ChEBI" id="CHEBI:74411"/>
        <dbReference type="ChEBI" id="CHEBI:74449"/>
        <dbReference type="EC" id="2.1.1.266"/>
    </reaction>
</comment>
<dbReference type="AlphaFoldDB" id="K4KIG5"/>
<dbReference type="HAMAP" id="MF_00934">
    <property type="entry name" value="23SrRNA_methyltr_J"/>
    <property type="match status" value="1"/>
</dbReference>
<keyword evidence="1" id="KW-0694">RNA-binding</keyword>
<proteinExistence type="inferred from homology"/>